<accession>A0A4R3YRX3</accession>
<dbReference type="EMBL" id="SMCR01000006">
    <property type="protein sequence ID" value="TCV95210.1"/>
    <property type="molecule type" value="Genomic_DNA"/>
</dbReference>
<evidence type="ECO:0000313" key="2">
    <source>
        <dbReference type="Proteomes" id="UP000295719"/>
    </source>
</evidence>
<organism evidence="1 2">
    <name type="scientific">Biostraticola tofi</name>
    <dbReference type="NCBI Taxonomy" id="466109"/>
    <lineage>
        <taxon>Bacteria</taxon>
        <taxon>Pseudomonadati</taxon>
        <taxon>Pseudomonadota</taxon>
        <taxon>Gammaproteobacteria</taxon>
        <taxon>Enterobacterales</taxon>
        <taxon>Bruguierivoracaceae</taxon>
        <taxon>Biostraticola</taxon>
    </lineage>
</organism>
<reference evidence="1 2" key="1">
    <citation type="submission" date="2019-03" db="EMBL/GenBank/DDBJ databases">
        <title>Genomic Encyclopedia of Type Strains, Phase IV (KMG-IV): sequencing the most valuable type-strain genomes for metagenomic binning, comparative biology and taxonomic classification.</title>
        <authorList>
            <person name="Goeker M."/>
        </authorList>
    </citation>
    <scope>NUCLEOTIDE SEQUENCE [LARGE SCALE GENOMIC DNA]</scope>
    <source>
        <strain evidence="1 2">DSM 19580</strain>
    </source>
</reference>
<gene>
    <name evidence="1" type="ORF">EDC52_106141</name>
</gene>
<proteinExistence type="predicted"/>
<evidence type="ECO:0000313" key="1">
    <source>
        <dbReference type="EMBL" id="TCV95210.1"/>
    </source>
</evidence>
<name>A0A4R3YRX3_9GAMM</name>
<dbReference type="AlphaFoldDB" id="A0A4R3YRX3"/>
<dbReference type="Proteomes" id="UP000295719">
    <property type="component" value="Unassembled WGS sequence"/>
</dbReference>
<protein>
    <submittedName>
        <fullName evidence="1">Uncharacterized protein</fullName>
    </submittedName>
</protein>
<comment type="caution">
    <text evidence="1">The sequence shown here is derived from an EMBL/GenBank/DDBJ whole genome shotgun (WGS) entry which is preliminary data.</text>
</comment>
<keyword evidence="2" id="KW-1185">Reference proteome</keyword>
<sequence length="45" mass="5182">MIVAIIITLNTFLLSYSNSQLYSMRITPVQEVLLLTARLNYIHVD</sequence>